<dbReference type="UniPathway" id="UPA00344"/>
<gene>
    <name evidence="5" type="primary">moaC</name>
    <name evidence="5" type="ORF">H5P28_14525</name>
</gene>
<evidence type="ECO:0000256" key="1">
    <source>
        <dbReference type="ARBA" id="ARBA00005046"/>
    </source>
</evidence>
<comment type="pathway">
    <text evidence="1">Cofactor biosynthesis; molybdopterin biosynthesis.</text>
</comment>
<keyword evidence="6" id="KW-1185">Reference proteome</keyword>
<evidence type="ECO:0000256" key="2">
    <source>
        <dbReference type="ARBA" id="ARBA00023150"/>
    </source>
</evidence>
<protein>
    <submittedName>
        <fullName evidence="5">Cyclic pyranopterin monophosphate synthase MoaC</fullName>
        <ecNumber evidence="5">4.6.1.17</ecNumber>
    </submittedName>
</protein>
<dbReference type="Proteomes" id="UP000546464">
    <property type="component" value="Unassembled WGS sequence"/>
</dbReference>
<dbReference type="InterPro" id="IPR036522">
    <property type="entry name" value="MoaC_sf"/>
</dbReference>
<dbReference type="NCBIfam" id="NF006870">
    <property type="entry name" value="PRK09364.1"/>
    <property type="match status" value="1"/>
</dbReference>
<accession>A0A842HGP3</accession>
<feature type="domain" description="Molybdopterin cofactor biosynthesis C (MoaC)" evidence="4">
    <location>
        <begin position="20"/>
        <end position="154"/>
    </location>
</feature>
<dbReference type="SUPFAM" id="SSF55040">
    <property type="entry name" value="Molybdenum cofactor biosynthesis protein C, MoaC"/>
    <property type="match status" value="1"/>
</dbReference>
<comment type="function">
    <text evidence="3">Catalyzes the conversion of (8S)-3',8-cyclo-7,8-dihydroguanosine 5'-triphosphate to cyclic pyranopterin monophosphate (cPMP).</text>
</comment>
<evidence type="ECO:0000313" key="5">
    <source>
        <dbReference type="EMBL" id="MBC2595479.1"/>
    </source>
</evidence>
<keyword evidence="5" id="KW-0456">Lyase</keyword>
<dbReference type="RefSeq" id="WP_185676434.1">
    <property type="nucleotide sequence ID" value="NZ_JACHVB010000042.1"/>
</dbReference>
<dbReference type="InterPro" id="IPR002820">
    <property type="entry name" value="Mopterin_CF_biosynth-C_dom"/>
</dbReference>
<evidence type="ECO:0000313" key="6">
    <source>
        <dbReference type="Proteomes" id="UP000546464"/>
    </source>
</evidence>
<dbReference type="GO" id="GO:0061799">
    <property type="term" value="F:cyclic pyranopterin monophosphate synthase activity"/>
    <property type="evidence" value="ECO:0007669"/>
    <property type="project" value="UniProtKB-EC"/>
</dbReference>
<dbReference type="NCBIfam" id="TIGR00581">
    <property type="entry name" value="moaC"/>
    <property type="match status" value="1"/>
</dbReference>
<dbReference type="Gene3D" id="3.30.70.640">
    <property type="entry name" value="Molybdopterin cofactor biosynthesis C (MoaC) domain"/>
    <property type="match status" value="1"/>
</dbReference>
<comment type="caution">
    <text evidence="5">The sequence shown here is derived from an EMBL/GenBank/DDBJ whole genome shotgun (WGS) entry which is preliminary data.</text>
</comment>
<organism evidence="5 6">
    <name type="scientific">Ruficoccus amylovorans</name>
    <dbReference type="NCBI Taxonomy" id="1804625"/>
    <lineage>
        <taxon>Bacteria</taxon>
        <taxon>Pseudomonadati</taxon>
        <taxon>Verrucomicrobiota</taxon>
        <taxon>Opitutia</taxon>
        <taxon>Puniceicoccales</taxon>
        <taxon>Cerasicoccaceae</taxon>
        <taxon>Ruficoccus</taxon>
    </lineage>
</organism>
<dbReference type="EMBL" id="JACHVB010000042">
    <property type="protein sequence ID" value="MBC2595479.1"/>
    <property type="molecule type" value="Genomic_DNA"/>
</dbReference>
<keyword evidence="2" id="KW-0501">Molybdenum cofactor biosynthesis</keyword>
<dbReference type="InterPro" id="IPR023045">
    <property type="entry name" value="MoaC"/>
</dbReference>
<dbReference type="Pfam" id="PF01967">
    <property type="entry name" value="MoaC"/>
    <property type="match status" value="1"/>
</dbReference>
<sequence length="160" mass="17144">MEIANTTLTHLDEHAQPGLVDVSAKQPTVRQAEAEAFVRFEPDAWTTLAQAGFATSKGPISEVARVAGTMAVKQTAQWIPFCHPLPIDGCEFDLTPEADGMRIRCRVSTTARTGVEMEALTGASTAALTLYDMTKSLGHGTEILHIRLLSKSGGKSDFTA</sequence>
<proteinExistence type="predicted"/>
<dbReference type="EC" id="4.6.1.17" evidence="5"/>
<dbReference type="GO" id="GO:0006777">
    <property type="term" value="P:Mo-molybdopterin cofactor biosynthetic process"/>
    <property type="evidence" value="ECO:0007669"/>
    <property type="project" value="UniProtKB-KW"/>
</dbReference>
<name>A0A842HGP3_9BACT</name>
<dbReference type="AlphaFoldDB" id="A0A842HGP3"/>
<evidence type="ECO:0000259" key="4">
    <source>
        <dbReference type="Pfam" id="PF01967"/>
    </source>
</evidence>
<reference evidence="5 6" key="1">
    <citation type="submission" date="2020-07" db="EMBL/GenBank/DDBJ databases">
        <authorList>
            <person name="Feng X."/>
        </authorList>
    </citation>
    <scope>NUCLEOTIDE SEQUENCE [LARGE SCALE GENOMIC DNA]</scope>
    <source>
        <strain evidence="5 6">JCM31066</strain>
    </source>
</reference>
<evidence type="ECO:0000256" key="3">
    <source>
        <dbReference type="ARBA" id="ARBA00055087"/>
    </source>
</evidence>